<dbReference type="PANTHER" id="PTHR32089">
    <property type="entry name" value="METHYL-ACCEPTING CHEMOTAXIS PROTEIN MCPB"/>
    <property type="match status" value="1"/>
</dbReference>
<proteinExistence type="inferred from homology"/>
<evidence type="ECO:0000256" key="4">
    <source>
        <dbReference type="ARBA" id="ARBA00022989"/>
    </source>
</evidence>
<keyword evidence="6 8" id="KW-0807">Transducer</keyword>
<keyword evidence="14" id="KW-1185">Reference proteome</keyword>
<dbReference type="SUPFAM" id="SSF58104">
    <property type="entry name" value="Methyl-accepting chemotaxis protein (MCP) signaling domain"/>
    <property type="match status" value="1"/>
</dbReference>
<comment type="similarity">
    <text evidence="7">Belongs to the methyl-accepting chemotaxis (MCP) protein family.</text>
</comment>
<dbReference type="SMART" id="SM00283">
    <property type="entry name" value="MA"/>
    <property type="match status" value="1"/>
</dbReference>
<evidence type="ECO:0000256" key="2">
    <source>
        <dbReference type="ARBA" id="ARBA00022475"/>
    </source>
</evidence>
<protein>
    <submittedName>
        <fullName evidence="13">Methyl-accepting chemotaxis protein TlpA</fullName>
    </submittedName>
</protein>
<dbReference type="InterPro" id="IPR004089">
    <property type="entry name" value="MCPsignal_dom"/>
</dbReference>
<evidence type="ECO:0000256" key="7">
    <source>
        <dbReference type="ARBA" id="ARBA00029447"/>
    </source>
</evidence>
<dbReference type="STRING" id="1121324.CLIT_13c00350"/>
<keyword evidence="2" id="KW-1003">Cell membrane</keyword>
<comment type="caution">
    <text evidence="13">The sequence shown here is derived from an EMBL/GenBank/DDBJ whole genome shotgun (WGS) entry which is preliminary data.</text>
</comment>
<evidence type="ECO:0000256" key="8">
    <source>
        <dbReference type="PROSITE-ProRule" id="PRU00284"/>
    </source>
</evidence>
<feature type="region of interest" description="Disordered" evidence="9">
    <location>
        <begin position="512"/>
        <end position="535"/>
    </location>
</feature>
<name>A0A069RD76_PEPLI</name>
<dbReference type="Gene3D" id="6.10.340.10">
    <property type="match status" value="1"/>
</dbReference>
<dbReference type="PROSITE" id="PS51257">
    <property type="entry name" value="PROKAR_LIPOPROTEIN"/>
    <property type="match status" value="1"/>
</dbReference>
<dbReference type="Proteomes" id="UP000027946">
    <property type="component" value="Unassembled WGS sequence"/>
</dbReference>
<dbReference type="SMART" id="SM00304">
    <property type="entry name" value="HAMP"/>
    <property type="match status" value="1"/>
</dbReference>
<evidence type="ECO:0000256" key="3">
    <source>
        <dbReference type="ARBA" id="ARBA00022692"/>
    </source>
</evidence>
<evidence type="ECO:0000313" key="14">
    <source>
        <dbReference type="Proteomes" id="UP000027946"/>
    </source>
</evidence>
<dbReference type="RefSeq" id="WP_038265780.1">
    <property type="nucleotide sequence ID" value="NZ_FSRH01000017.1"/>
</dbReference>
<comment type="subcellular location">
    <subcellularLocation>
        <location evidence="1">Cell membrane</location>
        <topology evidence="1">Multi-pass membrane protein</topology>
    </subcellularLocation>
</comment>
<dbReference type="SUPFAM" id="SSF103190">
    <property type="entry name" value="Sensory domain-like"/>
    <property type="match status" value="1"/>
</dbReference>
<evidence type="ECO:0000259" key="11">
    <source>
        <dbReference type="PROSITE" id="PS50111"/>
    </source>
</evidence>
<dbReference type="InterPro" id="IPR029151">
    <property type="entry name" value="Sensor-like_sf"/>
</dbReference>
<evidence type="ECO:0000313" key="13">
    <source>
        <dbReference type="EMBL" id="KDR94713.1"/>
    </source>
</evidence>
<dbReference type="eggNOG" id="COG0840">
    <property type="taxonomic scope" value="Bacteria"/>
</dbReference>
<dbReference type="PROSITE" id="PS50111">
    <property type="entry name" value="CHEMOTAXIS_TRANSDUC_2"/>
    <property type="match status" value="1"/>
</dbReference>
<evidence type="ECO:0000256" key="6">
    <source>
        <dbReference type="ARBA" id="ARBA00023224"/>
    </source>
</evidence>
<keyword evidence="4 10" id="KW-1133">Transmembrane helix</keyword>
<dbReference type="CDD" id="cd06225">
    <property type="entry name" value="HAMP"/>
    <property type="match status" value="1"/>
</dbReference>
<evidence type="ECO:0000256" key="10">
    <source>
        <dbReference type="SAM" id="Phobius"/>
    </source>
</evidence>
<dbReference type="EMBL" id="JJMM01000013">
    <property type="protein sequence ID" value="KDR94713.1"/>
    <property type="molecule type" value="Genomic_DNA"/>
</dbReference>
<feature type="domain" description="HAMP" evidence="12">
    <location>
        <begin position="198"/>
        <end position="250"/>
    </location>
</feature>
<keyword evidence="5 10" id="KW-0472">Membrane</keyword>
<dbReference type="Gene3D" id="1.10.287.950">
    <property type="entry name" value="Methyl-accepting chemotaxis protein"/>
    <property type="match status" value="1"/>
</dbReference>
<sequence length="556" mass="59807">MTKNQKRTSVKWTLVFISIAILIAGVSAVLISCLDSAYDKMTFQMKQNGNSIAGQASKRISESVASYDESSVLKFQNIIDELGNEEGIVYALVIDKNLNAIAHSEHDRIGISLDDEGSKTAALNGKNYSSTFDYEKTSETVYDVLMPLSIGGEHFGALNIGLSMESLKKSRTEMIINSSILCMVLILISSAVLYLLISRILRPLTQLMDSSAKVASGDLTEEIKTSKSDEIGMVSMSFNSMTQNLKSIVENISSVCIETQEHCSEILASSQEVSAASEQIAAATQGVASGTEEQTKSTAQALSSLQEITDSIGEFKQEVEYVINNADDTSRLALDGKIKMNDMAKQMDEIKASVDKASSAIQDLNIISVEIGNIIDVMDGISSQTNLLALNAAIEAARAGESGRGFAVVAEEIKKLAEASLSSSENIRHLIQSTQKGTHDALSAIEAGSQEVHTGVTTIEHIESAFESILQSFENTKTSIHSASSHIEFIDQNSHGIISKVENIDQVSQSSAANSEEVAASAEEQSAASEQMSSSIQSLMEMIDSLSTEVRKFKTN</sequence>
<dbReference type="Pfam" id="PF17203">
    <property type="entry name" value="sCache_3_2"/>
    <property type="match status" value="1"/>
</dbReference>
<accession>A0A069RD76</accession>
<dbReference type="GO" id="GO:0007165">
    <property type="term" value="P:signal transduction"/>
    <property type="evidence" value="ECO:0007669"/>
    <property type="project" value="UniProtKB-KW"/>
</dbReference>
<organism evidence="13 14">
    <name type="scientific">Peptoclostridium litorale DSM 5388</name>
    <dbReference type="NCBI Taxonomy" id="1121324"/>
    <lineage>
        <taxon>Bacteria</taxon>
        <taxon>Bacillati</taxon>
        <taxon>Bacillota</taxon>
        <taxon>Clostridia</taxon>
        <taxon>Peptostreptococcales</taxon>
        <taxon>Peptoclostridiaceae</taxon>
        <taxon>Peptoclostridium</taxon>
    </lineage>
</organism>
<feature type="transmembrane region" description="Helical" evidence="10">
    <location>
        <begin position="174"/>
        <end position="197"/>
    </location>
</feature>
<dbReference type="Gene3D" id="3.30.450.20">
    <property type="entry name" value="PAS domain"/>
    <property type="match status" value="1"/>
</dbReference>
<feature type="transmembrane region" description="Helical" evidence="10">
    <location>
        <begin position="12"/>
        <end position="38"/>
    </location>
</feature>
<dbReference type="Pfam" id="PF00672">
    <property type="entry name" value="HAMP"/>
    <property type="match status" value="1"/>
</dbReference>
<evidence type="ECO:0000259" key="12">
    <source>
        <dbReference type="PROSITE" id="PS50885"/>
    </source>
</evidence>
<reference evidence="13 14" key="1">
    <citation type="submission" date="2014-03" db="EMBL/GenBank/DDBJ databases">
        <title>Genome sequence of Clostridium litorale W6, DSM 5388.</title>
        <authorList>
            <person name="Poehlein A."/>
            <person name="Jagirdar A."/>
            <person name="Khonsari B."/>
            <person name="Chibani C.M."/>
            <person name="Gutierrez Gutierrez D.A."/>
            <person name="Davydova E."/>
            <person name="Alghaithi H.S."/>
            <person name="Nair K.P."/>
            <person name="Dhamotharan K."/>
            <person name="Chandran L."/>
            <person name="G W."/>
            <person name="Daniel R."/>
        </authorList>
    </citation>
    <scope>NUCLEOTIDE SEQUENCE [LARGE SCALE GENOMIC DNA]</scope>
    <source>
        <strain evidence="13 14">W6</strain>
    </source>
</reference>
<dbReference type="AlphaFoldDB" id="A0A069RD76"/>
<evidence type="ECO:0000256" key="5">
    <source>
        <dbReference type="ARBA" id="ARBA00023136"/>
    </source>
</evidence>
<dbReference type="GO" id="GO:0005886">
    <property type="term" value="C:plasma membrane"/>
    <property type="evidence" value="ECO:0007669"/>
    <property type="project" value="UniProtKB-SubCell"/>
</dbReference>
<dbReference type="OrthoDB" id="369336at2"/>
<dbReference type="PANTHER" id="PTHR32089:SF112">
    <property type="entry name" value="LYSOZYME-LIKE PROTEIN-RELATED"/>
    <property type="match status" value="1"/>
</dbReference>
<dbReference type="InterPro" id="IPR003660">
    <property type="entry name" value="HAMP_dom"/>
</dbReference>
<dbReference type="InterPro" id="IPR033463">
    <property type="entry name" value="sCache_3"/>
</dbReference>
<feature type="domain" description="Methyl-accepting transducer" evidence="11">
    <location>
        <begin position="269"/>
        <end position="526"/>
    </location>
</feature>
<evidence type="ECO:0000256" key="9">
    <source>
        <dbReference type="SAM" id="MobiDB-lite"/>
    </source>
</evidence>
<gene>
    <name evidence="13" type="primary">tlpA</name>
    <name evidence="13" type="ORF">CLIT_13c00350</name>
</gene>
<dbReference type="PROSITE" id="PS50885">
    <property type="entry name" value="HAMP"/>
    <property type="match status" value="1"/>
</dbReference>
<keyword evidence="3 10" id="KW-0812">Transmembrane</keyword>
<dbReference type="Pfam" id="PF00015">
    <property type="entry name" value="MCPsignal"/>
    <property type="match status" value="1"/>
</dbReference>
<evidence type="ECO:0000256" key="1">
    <source>
        <dbReference type="ARBA" id="ARBA00004651"/>
    </source>
</evidence>